<dbReference type="SUPFAM" id="SSF48452">
    <property type="entry name" value="TPR-like"/>
    <property type="match status" value="1"/>
</dbReference>
<evidence type="ECO:0000313" key="3">
    <source>
        <dbReference type="Proteomes" id="UP001576784"/>
    </source>
</evidence>
<dbReference type="PANTHER" id="PTHR10098:SF108">
    <property type="entry name" value="TETRATRICOPEPTIDE REPEAT PROTEIN 28"/>
    <property type="match status" value="1"/>
</dbReference>
<feature type="domain" description="CHAT" evidence="1">
    <location>
        <begin position="91"/>
        <end position="238"/>
    </location>
</feature>
<organism evidence="2 3">
    <name type="scientific">Floridaenema flaviceps BLCC-F50</name>
    <dbReference type="NCBI Taxonomy" id="3153642"/>
    <lineage>
        <taxon>Bacteria</taxon>
        <taxon>Bacillati</taxon>
        <taxon>Cyanobacteriota</taxon>
        <taxon>Cyanophyceae</taxon>
        <taxon>Oscillatoriophycideae</taxon>
        <taxon>Aerosakkonematales</taxon>
        <taxon>Aerosakkonemataceae</taxon>
        <taxon>Floridanema</taxon>
        <taxon>Floridanema flaviceps</taxon>
    </lineage>
</organism>
<name>A0ABV4XXU2_9CYAN</name>
<dbReference type="Pfam" id="PF12770">
    <property type="entry name" value="CHAT"/>
    <property type="match status" value="1"/>
</dbReference>
<accession>A0ABV4XXU2</accession>
<reference evidence="2 3" key="1">
    <citation type="submission" date="2024-09" db="EMBL/GenBank/DDBJ databases">
        <title>Floridaenema gen nov. (Aerosakkonemataceae, Aerosakkonematales ord. nov., Cyanobacteria) from benthic tropical and subtropical fresh waters, with the description of four new species.</title>
        <authorList>
            <person name="Moretto J.A."/>
            <person name="Berthold D.E."/>
            <person name="Lefler F.W."/>
            <person name="Huang I.-S."/>
            <person name="Laughinghouse H. IV."/>
        </authorList>
    </citation>
    <scope>NUCLEOTIDE SEQUENCE [LARGE SCALE GENOMIC DNA]</scope>
    <source>
        <strain evidence="2 3">BLCC-F50</strain>
    </source>
</reference>
<dbReference type="InterPro" id="IPR011990">
    <property type="entry name" value="TPR-like_helical_dom_sf"/>
</dbReference>
<gene>
    <name evidence="2" type="ORF">ACE1CI_22635</name>
</gene>
<dbReference type="Proteomes" id="UP001576784">
    <property type="component" value="Unassembled WGS sequence"/>
</dbReference>
<dbReference type="Gene3D" id="1.25.40.10">
    <property type="entry name" value="Tetratricopeptide repeat domain"/>
    <property type="match status" value="1"/>
</dbReference>
<keyword evidence="3" id="KW-1185">Reference proteome</keyword>
<proteinExistence type="predicted"/>
<protein>
    <submittedName>
        <fullName evidence="2">CHAT domain-containing protein</fullName>
    </submittedName>
</protein>
<dbReference type="RefSeq" id="WP_413265349.1">
    <property type="nucleotide sequence ID" value="NZ_JBHFNR010000166.1"/>
</dbReference>
<sequence length="240" mass="26908">MLDKICVKDSFNLRQYQAALEAYQQALAFARDPKNRGYYLTQEHLIRQFGQEEYFRRLRIPYQKPERVAILNSISAIYEKLGQNQTAQEYRQQALALQREISDRATLRDVESWSLPKVDLIVLSACETGVGGKLGNGEEILGFGFQMQRTGARAAIASLWPVSDGGTQVLINGFYSILQKGNISKAEALRQAQIALITGNHRAFGEARGIVTAQAIPQTQTSKLNHPYYWAPFILIGNGL</sequence>
<comment type="caution">
    <text evidence="2">The sequence shown here is derived from an EMBL/GenBank/DDBJ whole genome shotgun (WGS) entry which is preliminary data.</text>
</comment>
<dbReference type="EMBL" id="JBHFNR010000166">
    <property type="protein sequence ID" value="MFB2895714.1"/>
    <property type="molecule type" value="Genomic_DNA"/>
</dbReference>
<evidence type="ECO:0000259" key="1">
    <source>
        <dbReference type="Pfam" id="PF12770"/>
    </source>
</evidence>
<dbReference type="PANTHER" id="PTHR10098">
    <property type="entry name" value="RAPSYN-RELATED"/>
    <property type="match status" value="1"/>
</dbReference>
<dbReference type="InterPro" id="IPR024983">
    <property type="entry name" value="CHAT_dom"/>
</dbReference>
<evidence type="ECO:0000313" key="2">
    <source>
        <dbReference type="EMBL" id="MFB2895714.1"/>
    </source>
</evidence>